<feature type="compositionally biased region" description="Basic and acidic residues" evidence="1">
    <location>
        <begin position="310"/>
        <end position="319"/>
    </location>
</feature>
<keyword evidence="3" id="KW-1185">Reference proteome</keyword>
<feature type="compositionally biased region" description="Polar residues" evidence="1">
    <location>
        <begin position="1074"/>
        <end position="1094"/>
    </location>
</feature>
<feature type="compositionally biased region" description="Polar residues" evidence="1">
    <location>
        <begin position="1046"/>
        <end position="1062"/>
    </location>
</feature>
<feature type="region of interest" description="Disordered" evidence="1">
    <location>
        <begin position="1556"/>
        <end position="1579"/>
    </location>
</feature>
<feature type="region of interest" description="Disordered" evidence="1">
    <location>
        <begin position="458"/>
        <end position="645"/>
    </location>
</feature>
<feature type="compositionally biased region" description="Basic residues" evidence="1">
    <location>
        <begin position="385"/>
        <end position="395"/>
    </location>
</feature>
<feature type="region of interest" description="Disordered" evidence="1">
    <location>
        <begin position="833"/>
        <end position="873"/>
    </location>
</feature>
<feature type="compositionally biased region" description="Basic and acidic residues" evidence="1">
    <location>
        <begin position="2067"/>
        <end position="2077"/>
    </location>
</feature>
<dbReference type="OrthoDB" id="6162937at2759"/>
<feature type="compositionally biased region" description="Polar residues" evidence="1">
    <location>
        <begin position="368"/>
        <end position="384"/>
    </location>
</feature>
<feature type="region of interest" description="Disordered" evidence="1">
    <location>
        <begin position="60"/>
        <end position="80"/>
    </location>
</feature>
<name>A0A433SV94_ELYCH</name>
<feature type="compositionally biased region" description="Polar residues" evidence="1">
    <location>
        <begin position="481"/>
        <end position="494"/>
    </location>
</feature>
<feature type="compositionally biased region" description="Basic and acidic residues" evidence="1">
    <location>
        <begin position="1403"/>
        <end position="1416"/>
    </location>
</feature>
<feature type="compositionally biased region" description="Polar residues" evidence="1">
    <location>
        <begin position="207"/>
        <end position="218"/>
    </location>
</feature>
<feature type="compositionally biased region" description="Basic and acidic residues" evidence="1">
    <location>
        <begin position="833"/>
        <end position="843"/>
    </location>
</feature>
<feature type="compositionally biased region" description="Polar residues" evidence="1">
    <location>
        <begin position="188"/>
        <end position="198"/>
    </location>
</feature>
<feature type="compositionally biased region" description="Polar residues" evidence="1">
    <location>
        <begin position="1017"/>
        <end position="1029"/>
    </location>
</feature>
<feature type="compositionally biased region" description="Basic residues" evidence="1">
    <location>
        <begin position="355"/>
        <end position="367"/>
    </location>
</feature>
<gene>
    <name evidence="2" type="ORF">EGW08_019026</name>
</gene>
<feature type="compositionally biased region" description="Acidic residues" evidence="1">
    <location>
        <begin position="513"/>
        <end position="526"/>
    </location>
</feature>
<feature type="compositionally biased region" description="Polar residues" evidence="1">
    <location>
        <begin position="1811"/>
        <end position="1821"/>
    </location>
</feature>
<feature type="compositionally biased region" description="Polar residues" evidence="1">
    <location>
        <begin position="1503"/>
        <end position="1515"/>
    </location>
</feature>
<feature type="compositionally biased region" description="Low complexity" evidence="1">
    <location>
        <begin position="458"/>
        <end position="471"/>
    </location>
</feature>
<feature type="compositionally biased region" description="Basic and acidic residues" evidence="1">
    <location>
        <begin position="1991"/>
        <end position="2003"/>
    </location>
</feature>
<feature type="compositionally biased region" description="Basic and acidic residues" evidence="1">
    <location>
        <begin position="527"/>
        <end position="546"/>
    </location>
</feature>
<proteinExistence type="predicted"/>
<sequence>MASFPNICLEGIDIAESIFQRMKTGLKKTKARCKSAPFDGSSCQNQDRFRTYDLTRQDSLKKRSSKYSNESTMKRSKSSIEMQNLDDVEFELQNDENDLCRTKMSLTRDDEATRYVCGSLKKDRTFKKSKPTRIKNVLRPVAETVASKLRREIKRRSLKLQTKKPTPQPIASEKKHHPAKHFPVTHFPSLQRSDTTLSDFDHPKVSRQISDSHLSSRGSYRADRQSCNPQESNTGPLACNSQYSNRPTPRSGCPMSKEWSYATPESQTVSSRYTLYNPKLFLSDKRRSSRPKSRTPTRNMKKACRARMSKMSEKNRKESNLKFPECKTVSVKVLPPEFVTPDRVFGPLAPYTRSKSAHKSHKRRSKNSPHCTGNETPQKHSTTPKPKKSVRHPKCFKKKDGGYVVNEAKTDTSLWNKQFNRWVPSDAQRNPDYKVSPNICANNCSPFRDEVELFSYNSSDDSLSESSLETDSQSDEAESALSYTVNTENQTSDGGTVKESDGGHVGETKSSSDSDEDDSSTEEYDSALDRRCFSEDNIHIKHRDGQTEGASESVETDSSSRFYRQGCNFAQSTSHDTNESESGSSTSETSFDDTEQISKTSKNPDVKEPDKDEITKLREQDLKGEASTPGESVSRDSSCCCQDGDKPRLTVREMVKCLQNRMSSPDSSLERTPPHHPPRKKTKEWLYSGAESATAPSLKIQGGSVTVPSLQRDTSGECAAVQPKPRPRKVTYDGAVRPEKAEPETAVGIKQEPSEIATAPRNFECSDGLSPLNHEESEISVLTPTQEISASSIPDKEQAQENTDGDFLSEQSEAVCVTNEDCQDITTQRTDCENDQEMKRNQSFEEIDLSVTRSSKGSKESTSEGQDGTQAALAEQSQWAEVFKKAKLALGRMRSRSLSPSQVSAKLGQILERGKISFNKVIKSWSNMDTSEMSDAQLSETNGLSQAFISPIHSLSEMCEPLADPNTASLSPTLTPISSTLSGDSFDPVYCLRINSPNPSTRRRIGSETNNHRGCYANSTAGPSANETPISGVGAARQIIDRRPTNSDTAKCCGQSTSSLTQPACGASCERSRSPANQTPRESLKGSDQPSENVTRSETYFPMFGSSLQSALTHPSPLICKRTRSPTLESILETDSASDGNSYNLLCLDERSENVCVDEISKISLQESNTDAQVVFEMSSELKQTEEIKEKPPPVASELVGLPFPPPAEVPTRASHSDCSRETRHDLDQMSGHEEAPLKTQSLLNACDAGHSESAMTDMMALLSEEVNIKRYASYPDLTDLEDDDNKDASGAASLLCQRESVTAIQAIDDLELDEGEGNDTIEGAPTLENTGVLKMDDTCCNDITTVTEHEVNQDIDDNDINQSIESHNVPIGDTPRDNDPLDSEKGVIEEQCCPGSPVKMAAEDSSLKTAGEHHNSPQMGLLHQPDIKVGTMVSLLESCKVLSDSEGFPAQVHVSVEPATSSAQSLSGGSRIETESVVDRGLETAEAAQLYLPSPPTHSPSDESQPTGSSNQNGWVAKEGKEGESPKPTANVNAIDGKDVEVVNSKLLEKMAQLCDGTPKDDETPLQNNNPSESEDRLESSLVLDKGISPGLGILSIDHTAHYEGNLIGEACQNIKALGEEVSFDREMDQRINELENIKTCKDRVAKNADLEGKESACAIAGSPLITDDLVECEEQDSSLTGIQAISGSSGIQTPEEKVIPNMSLHCPQTTHSRGEGKTNNAQCSASQESCDGIVADIGEREKTADNSEESDTTSMSLDQQCAPLGKARSVIDSCDPNYKDQEVSIESDELNESKLNVFLNEDSGCDLSLNSQSRSYRSFSTDEDKSSGAGETLPLPCDVELKRKKKKRSKNLNSGEGPSQQPNKSIKVGSSSGSRSGSGSNSRALSTQSSPDLNADGGSSKPTPGQAAQPPRAVLAQVPSGTATSRHARKEIKWDDELSFGDHEEVSTQSSSDMSSNRCNSCMAKSRNLASSEKKRSSSLCKMNPASRPNDKRERTRERSYRSQVRRSPPPPGVSRFDLRMILGKGGNVFSHEGNAAARASHSSPTQMSSNLTSPSRPSQGDNLPEEKPPQDSEGRGPTVDKSSVAQWGDVGPFTKAVVETPSDITAENIQHCEAAQEKGEVPHTNCLALDTGEEAAVKVIYVQACNDEAMPHASNSDSEDGHLQVSTMQNEEHALNNNHSSNVNVSAAMPYLQPTFRRNASHEQSRKQSNRNKNLPCLNSCSTLDIASILTTPSFQQPATRGHSYYRSFARPVQAWCAAPNTQAHMNSKYPAGLPATSSSLGDLRAVGKAASIPGDLVSRLTQRVHSTDLGIARACDFVSRSQVHLDRCDRLIERSSDIIRRSQEMLSASRSQMETTFRSLKLARDKSTM</sequence>
<evidence type="ECO:0000313" key="2">
    <source>
        <dbReference type="EMBL" id="RUS73204.1"/>
    </source>
</evidence>
<feature type="region of interest" description="Disordered" evidence="1">
    <location>
        <begin position="660"/>
        <end position="681"/>
    </location>
</feature>
<organism evidence="2 3">
    <name type="scientific">Elysia chlorotica</name>
    <name type="common">Eastern emerald elysia</name>
    <name type="synonym">Sea slug</name>
    <dbReference type="NCBI Taxonomy" id="188477"/>
    <lineage>
        <taxon>Eukaryota</taxon>
        <taxon>Metazoa</taxon>
        <taxon>Spiralia</taxon>
        <taxon>Lophotrochozoa</taxon>
        <taxon>Mollusca</taxon>
        <taxon>Gastropoda</taxon>
        <taxon>Heterobranchia</taxon>
        <taxon>Euthyneura</taxon>
        <taxon>Panpulmonata</taxon>
        <taxon>Sacoglossa</taxon>
        <taxon>Placobranchoidea</taxon>
        <taxon>Plakobranchidae</taxon>
        <taxon>Elysia</taxon>
    </lineage>
</organism>
<feature type="region of interest" description="Disordered" evidence="1">
    <location>
        <begin position="347"/>
        <end position="395"/>
    </location>
</feature>
<feature type="compositionally biased region" description="Basic and acidic residues" evidence="1">
    <location>
        <begin position="602"/>
        <end position="624"/>
    </location>
</feature>
<feature type="region of interest" description="Disordered" evidence="1">
    <location>
        <begin position="997"/>
        <end position="1030"/>
    </location>
</feature>
<evidence type="ECO:0000313" key="3">
    <source>
        <dbReference type="Proteomes" id="UP000271974"/>
    </source>
</evidence>
<protein>
    <submittedName>
        <fullName evidence="2">Uncharacterized protein</fullName>
    </submittedName>
</protein>
<dbReference type="Proteomes" id="UP000271974">
    <property type="component" value="Unassembled WGS sequence"/>
</dbReference>
<feature type="region of interest" description="Disordered" evidence="1">
    <location>
        <begin position="2032"/>
        <end position="2090"/>
    </location>
</feature>
<feature type="compositionally biased region" description="Basic and acidic residues" evidence="1">
    <location>
        <begin position="1933"/>
        <end position="1948"/>
    </location>
</feature>
<reference evidence="2 3" key="1">
    <citation type="submission" date="2019-01" db="EMBL/GenBank/DDBJ databases">
        <title>A draft genome assembly of the solar-powered sea slug Elysia chlorotica.</title>
        <authorList>
            <person name="Cai H."/>
            <person name="Li Q."/>
            <person name="Fang X."/>
            <person name="Li J."/>
            <person name="Curtis N.E."/>
            <person name="Altenburger A."/>
            <person name="Shibata T."/>
            <person name="Feng M."/>
            <person name="Maeda T."/>
            <person name="Schwartz J.A."/>
            <person name="Shigenobu S."/>
            <person name="Lundholm N."/>
            <person name="Nishiyama T."/>
            <person name="Yang H."/>
            <person name="Hasebe M."/>
            <person name="Li S."/>
            <person name="Pierce S.K."/>
            <person name="Wang J."/>
        </authorList>
    </citation>
    <scope>NUCLEOTIDE SEQUENCE [LARGE SCALE GENOMIC DNA]</scope>
    <source>
        <strain evidence="2">EC2010</strain>
        <tissue evidence="2">Whole organism of an adult</tissue>
    </source>
</reference>
<accession>A0A433SV94</accession>
<dbReference type="EMBL" id="RQTK01000965">
    <property type="protein sequence ID" value="RUS73204.1"/>
    <property type="molecule type" value="Genomic_DNA"/>
</dbReference>
<feature type="region of interest" description="Disordered" evidence="1">
    <location>
        <begin position="1045"/>
        <end position="1094"/>
    </location>
</feature>
<evidence type="ECO:0000256" key="1">
    <source>
        <dbReference type="SAM" id="MobiDB-lite"/>
    </source>
</evidence>
<feature type="region of interest" description="Disordered" evidence="1">
    <location>
        <begin position="1811"/>
        <end position="2020"/>
    </location>
</feature>
<feature type="region of interest" description="Disordered" evidence="1">
    <location>
        <begin position="693"/>
        <end position="805"/>
    </location>
</feature>
<feature type="region of interest" description="Disordered" evidence="1">
    <location>
        <begin position="155"/>
        <end position="256"/>
    </location>
</feature>
<feature type="compositionally biased region" description="Polar residues" evidence="1">
    <location>
        <begin position="225"/>
        <end position="248"/>
    </location>
</feature>
<feature type="compositionally biased region" description="Polar residues" evidence="1">
    <location>
        <begin position="556"/>
        <end position="575"/>
    </location>
</feature>
<feature type="compositionally biased region" description="Low complexity" evidence="1">
    <location>
        <begin position="580"/>
        <end position="589"/>
    </location>
</feature>
<comment type="caution">
    <text evidence="2">The sequence shown here is derived from an EMBL/GenBank/DDBJ whole genome shotgun (WGS) entry which is preliminary data.</text>
</comment>
<feature type="compositionally biased region" description="Polar residues" evidence="1">
    <location>
        <begin position="780"/>
        <end position="792"/>
    </location>
</feature>
<feature type="compositionally biased region" description="Basic residues" evidence="1">
    <location>
        <begin position="287"/>
        <end position="308"/>
    </location>
</feature>
<feature type="compositionally biased region" description="Basic and acidic residues" evidence="1">
    <location>
        <begin position="496"/>
        <end position="512"/>
    </location>
</feature>
<feature type="compositionally biased region" description="Low complexity" evidence="1">
    <location>
        <begin position="1871"/>
        <end position="1885"/>
    </location>
</feature>
<feature type="compositionally biased region" description="Polar residues" evidence="1">
    <location>
        <begin position="2043"/>
        <end position="2064"/>
    </location>
</feature>
<feature type="compositionally biased region" description="Polar residues" evidence="1">
    <location>
        <begin position="703"/>
        <end position="713"/>
    </location>
</feature>
<feature type="compositionally biased region" description="Low complexity" evidence="1">
    <location>
        <begin position="1952"/>
        <end position="1965"/>
    </location>
</feature>
<feature type="region of interest" description="Disordered" evidence="1">
    <location>
        <begin position="1403"/>
        <end position="1423"/>
    </location>
</feature>
<feature type="region of interest" description="Disordered" evidence="1">
    <location>
        <begin position="281"/>
        <end position="319"/>
    </location>
</feature>
<feature type="region of interest" description="Disordered" evidence="1">
    <location>
        <begin position="1493"/>
        <end position="1537"/>
    </location>
</feature>